<dbReference type="AlphaFoldDB" id="A0A1I2DBW4"/>
<organism evidence="2 3">
    <name type="scientific">Nannocystis exedens</name>
    <dbReference type="NCBI Taxonomy" id="54"/>
    <lineage>
        <taxon>Bacteria</taxon>
        <taxon>Pseudomonadati</taxon>
        <taxon>Myxococcota</taxon>
        <taxon>Polyangia</taxon>
        <taxon>Nannocystales</taxon>
        <taxon>Nannocystaceae</taxon>
        <taxon>Nannocystis</taxon>
    </lineage>
</organism>
<protein>
    <submittedName>
        <fullName evidence="2">Uncharacterized protein</fullName>
    </submittedName>
</protein>
<accession>A0A1I2DBW4</accession>
<gene>
    <name evidence="2" type="ORF">SAMN02745121_05513</name>
</gene>
<reference evidence="3" key="1">
    <citation type="submission" date="2016-10" db="EMBL/GenBank/DDBJ databases">
        <authorList>
            <person name="Varghese N."/>
            <person name="Submissions S."/>
        </authorList>
    </citation>
    <scope>NUCLEOTIDE SEQUENCE [LARGE SCALE GENOMIC DNA]</scope>
    <source>
        <strain evidence="3">ATCC 25963</strain>
    </source>
</reference>
<keyword evidence="3" id="KW-1185">Reference proteome</keyword>
<feature type="region of interest" description="Disordered" evidence="1">
    <location>
        <begin position="1"/>
        <end position="38"/>
    </location>
</feature>
<sequence length="298" mass="32978">MSSLAGCDEEQLDQRPVDSVEDSTNAAEGLPPLKDGERRINGDVLAEIELDGGADLTFVGTETEDGGYIIHLLEKVPAGAIGLADIPEAHGTNVLDVFWAVTEPGTEVPEQFDLAVPGGAPRGDQGWLLDLMPKLDIVKPRGTCVSNSDFLAELTSKGYTDRGWQVYDEEASTSPYFQYYSEAPHGDWYRYHVTSLGGGHQILDADRYYGLVQLCALGYHPNLTRSGINYPHFGPNVIFMYRQSTTWVSVVNEDLDVADIGAQYYYWSYTLTNYDFGTWIIRSNTNDVWDIGARGEDL</sequence>
<evidence type="ECO:0000313" key="3">
    <source>
        <dbReference type="Proteomes" id="UP000199400"/>
    </source>
</evidence>
<proteinExistence type="predicted"/>
<name>A0A1I2DBW4_9BACT</name>
<evidence type="ECO:0000313" key="2">
    <source>
        <dbReference type="EMBL" id="SFE78014.1"/>
    </source>
</evidence>
<evidence type="ECO:0000256" key="1">
    <source>
        <dbReference type="SAM" id="MobiDB-lite"/>
    </source>
</evidence>
<dbReference type="Proteomes" id="UP000199400">
    <property type="component" value="Unassembled WGS sequence"/>
</dbReference>
<dbReference type="EMBL" id="FOMX01000019">
    <property type="protein sequence ID" value="SFE78014.1"/>
    <property type="molecule type" value="Genomic_DNA"/>
</dbReference>